<reference evidence="9" key="1">
    <citation type="journal article" date="2014" name="Proc. Natl. Acad. Sci. U.S.A.">
        <title>Extensive sampling of basidiomycete genomes demonstrates inadequacy of the white-rot/brown-rot paradigm for wood decay fungi.</title>
        <authorList>
            <person name="Riley R."/>
            <person name="Salamov A.A."/>
            <person name="Brown D.W."/>
            <person name="Nagy L.G."/>
            <person name="Floudas D."/>
            <person name="Held B.W."/>
            <person name="Levasseur A."/>
            <person name="Lombard V."/>
            <person name="Morin E."/>
            <person name="Otillar R."/>
            <person name="Lindquist E.A."/>
            <person name="Sun H."/>
            <person name="LaButti K.M."/>
            <person name="Schmutz J."/>
            <person name="Jabbour D."/>
            <person name="Luo H."/>
            <person name="Baker S.E."/>
            <person name="Pisabarro A.G."/>
            <person name="Walton J.D."/>
            <person name="Blanchette R.A."/>
            <person name="Henrissat B."/>
            <person name="Martin F."/>
            <person name="Cullen D."/>
            <person name="Hibbett D.S."/>
            <person name="Grigoriev I.V."/>
        </authorList>
    </citation>
    <scope>NUCLEOTIDE SEQUENCE [LARGE SCALE GENOMIC DNA]</scope>
    <source>
        <strain evidence="9">CBS 339.88</strain>
    </source>
</reference>
<dbReference type="Pfam" id="PF20684">
    <property type="entry name" value="Fung_rhodopsin"/>
    <property type="match status" value="1"/>
</dbReference>
<feature type="domain" description="Rhodopsin" evidence="7">
    <location>
        <begin position="27"/>
        <end position="205"/>
    </location>
</feature>
<feature type="transmembrane region" description="Helical" evidence="6">
    <location>
        <begin position="12"/>
        <end position="31"/>
    </location>
</feature>
<dbReference type="HOGENOM" id="CLU_052841_2_1_1"/>
<feature type="transmembrane region" description="Helical" evidence="6">
    <location>
        <begin position="216"/>
        <end position="238"/>
    </location>
</feature>
<dbReference type="Proteomes" id="UP000027222">
    <property type="component" value="Unassembled WGS sequence"/>
</dbReference>
<dbReference type="PANTHER" id="PTHR33048:SF47">
    <property type="entry name" value="INTEGRAL MEMBRANE PROTEIN-RELATED"/>
    <property type="match status" value="1"/>
</dbReference>
<protein>
    <recommendedName>
        <fullName evidence="7">Rhodopsin domain-containing protein</fullName>
    </recommendedName>
</protein>
<feature type="transmembrane region" description="Helical" evidence="6">
    <location>
        <begin position="187"/>
        <end position="210"/>
    </location>
</feature>
<dbReference type="GO" id="GO:0016020">
    <property type="term" value="C:membrane"/>
    <property type="evidence" value="ECO:0007669"/>
    <property type="project" value="UniProtKB-SubCell"/>
</dbReference>
<keyword evidence="4 6" id="KW-0472">Membrane</keyword>
<gene>
    <name evidence="8" type="ORF">GALMADRAFT_224707</name>
</gene>
<dbReference type="OrthoDB" id="3229610at2759"/>
<proteinExistence type="inferred from homology"/>
<evidence type="ECO:0000313" key="9">
    <source>
        <dbReference type="Proteomes" id="UP000027222"/>
    </source>
</evidence>
<dbReference type="PANTHER" id="PTHR33048">
    <property type="entry name" value="PTH11-LIKE INTEGRAL MEMBRANE PROTEIN (AFU_ORTHOLOGUE AFUA_5G11245)"/>
    <property type="match status" value="1"/>
</dbReference>
<dbReference type="AlphaFoldDB" id="A0A067T7J4"/>
<evidence type="ECO:0000256" key="5">
    <source>
        <dbReference type="ARBA" id="ARBA00038359"/>
    </source>
</evidence>
<dbReference type="STRING" id="685588.A0A067T7J4"/>
<evidence type="ECO:0000259" key="7">
    <source>
        <dbReference type="Pfam" id="PF20684"/>
    </source>
</evidence>
<dbReference type="InterPro" id="IPR049326">
    <property type="entry name" value="Rhodopsin_dom_fungi"/>
</dbReference>
<feature type="transmembrane region" description="Helical" evidence="6">
    <location>
        <begin position="116"/>
        <end position="134"/>
    </location>
</feature>
<comment type="similarity">
    <text evidence="5">Belongs to the SAT4 family.</text>
</comment>
<keyword evidence="2 6" id="KW-0812">Transmembrane</keyword>
<dbReference type="EMBL" id="KL142375">
    <property type="protein sequence ID" value="KDR78337.1"/>
    <property type="molecule type" value="Genomic_DNA"/>
</dbReference>
<name>A0A067T7J4_GALM3</name>
<keyword evidence="3 6" id="KW-1133">Transmembrane helix</keyword>
<evidence type="ECO:0000313" key="8">
    <source>
        <dbReference type="EMBL" id="KDR78337.1"/>
    </source>
</evidence>
<evidence type="ECO:0000256" key="6">
    <source>
        <dbReference type="SAM" id="Phobius"/>
    </source>
</evidence>
<evidence type="ECO:0000256" key="1">
    <source>
        <dbReference type="ARBA" id="ARBA00004141"/>
    </source>
</evidence>
<comment type="subcellular location">
    <subcellularLocation>
        <location evidence="1">Membrane</location>
        <topology evidence="1">Multi-pass membrane protein</topology>
    </subcellularLocation>
</comment>
<evidence type="ECO:0000256" key="3">
    <source>
        <dbReference type="ARBA" id="ARBA00022989"/>
    </source>
</evidence>
<accession>A0A067T7J4</accession>
<evidence type="ECO:0000256" key="4">
    <source>
        <dbReference type="ARBA" id="ARBA00023136"/>
    </source>
</evidence>
<dbReference type="InterPro" id="IPR052337">
    <property type="entry name" value="SAT4-like"/>
</dbReference>
<feature type="transmembrane region" description="Helical" evidence="6">
    <location>
        <begin position="43"/>
        <end position="63"/>
    </location>
</feature>
<organism evidence="8 9">
    <name type="scientific">Galerina marginata (strain CBS 339.88)</name>
    <dbReference type="NCBI Taxonomy" id="685588"/>
    <lineage>
        <taxon>Eukaryota</taxon>
        <taxon>Fungi</taxon>
        <taxon>Dikarya</taxon>
        <taxon>Basidiomycota</taxon>
        <taxon>Agaricomycotina</taxon>
        <taxon>Agaricomycetes</taxon>
        <taxon>Agaricomycetidae</taxon>
        <taxon>Agaricales</taxon>
        <taxon>Agaricineae</taxon>
        <taxon>Strophariaceae</taxon>
        <taxon>Galerina</taxon>
    </lineage>
</organism>
<evidence type="ECO:0000256" key="2">
    <source>
        <dbReference type="ARBA" id="ARBA00022692"/>
    </source>
</evidence>
<sequence>MMLAPPFSTVKIILAITHPIALITTVLRLAHRYRTRRLWWDDFWALIALLADTMVWVIFMAIPMDGLEKKALSIQLLSEFGTLFSYTTALWAARTSVAVTIVRLLNPGVFRTAAKAATTVFTLFWLTLMVQKIFICGTRWSEVPTCTIPRATGYLELATDITGDLWLFLSPAYMLWHMKLPRRHHRLILTIFGCSLFTSASCVAHIYFILAHQPVWLGITGHIQLGVSIVVCNLLVLVTNIYRIFSNDEENGRPASSARGTSNEPVIMPTSTISTYTTERTRSSMTTIVTLTDLGSNFGNTPTSTVISARDSIFS</sequence>
<keyword evidence="9" id="KW-1185">Reference proteome</keyword>